<keyword evidence="3" id="KW-1185">Reference proteome</keyword>
<gene>
    <name evidence="2" type="ORF">D0466_18870</name>
</gene>
<dbReference type="AlphaFoldDB" id="A0A372L8N1"/>
<feature type="region of interest" description="Disordered" evidence="1">
    <location>
        <begin position="1"/>
        <end position="46"/>
    </location>
</feature>
<comment type="caution">
    <text evidence="2">The sequence shown here is derived from an EMBL/GenBank/DDBJ whole genome shotgun (WGS) entry which is preliminary data.</text>
</comment>
<name>A0A372L8N1_9BACI</name>
<evidence type="ECO:0000256" key="1">
    <source>
        <dbReference type="SAM" id="MobiDB-lite"/>
    </source>
</evidence>
<reference evidence="2 3" key="1">
    <citation type="submission" date="2018-08" db="EMBL/GenBank/DDBJ databases">
        <title>Bacillus chawlae sp. nov., Bacillus glennii sp. nov., and Bacillus saganii sp. nov. Isolated from the Vehicle Assembly Building at Kennedy Space Center where the Viking Spacecraft were Assembled.</title>
        <authorList>
            <person name="Seuylemezian A."/>
            <person name="Vaishampayan P."/>
        </authorList>
    </citation>
    <scope>NUCLEOTIDE SEQUENCE [LARGE SCALE GENOMIC DNA]</scope>
    <source>
        <strain evidence="2 3">V44-8</strain>
    </source>
</reference>
<accession>A0A372L8N1</accession>
<protein>
    <submittedName>
        <fullName evidence="2">Uncharacterized protein</fullName>
    </submittedName>
</protein>
<organism evidence="2 3">
    <name type="scientific">Peribacillus glennii</name>
    <dbReference type="NCBI Taxonomy" id="2303991"/>
    <lineage>
        <taxon>Bacteria</taxon>
        <taxon>Bacillati</taxon>
        <taxon>Bacillota</taxon>
        <taxon>Bacilli</taxon>
        <taxon>Bacillales</taxon>
        <taxon>Bacillaceae</taxon>
        <taxon>Peribacillus</taxon>
    </lineage>
</organism>
<proteinExistence type="predicted"/>
<dbReference type="EMBL" id="QVTD01000016">
    <property type="protein sequence ID" value="RFU61277.1"/>
    <property type="molecule type" value="Genomic_DNA"/>
</dbReference>
<evidence type="ECO:0000313" key="2">
    <source>
        <dbReference type="EMBL" id="RFU61277.1"/>
    </source>
</evidence>
<sequence>MRFNRFNPGQESFQRRPPVRQFPPFMPRQNPRHTQTPVPKKKTGVTDHIGNIMSHIGKVQTGFNMLREIKSIISFFK</sequence>
<dbReference type="Proteomes" id="UP000262939">
    <property type="component" value="Unassembled WGS sequence"/>
</dbReference>
<evidence type="ECO:0000313" key="3">
    <source>
        <dbReference type="Proteomes" id="UP000262939"/>
    </source>
</evidence>